<accession>A0ACC0MK57</accession>
<gene>
    <name evidence="1" type="ORF">RHMOL_Rhmol08G0008500</name>
</gene>
<dbReference type="Proteomes" id="UP001062846">
    <property type="component" value="Chromosome 8"/>
</dbReference>
<sequence>MWMTNALATEEIKSQLLPSKSLNDAAVLFTTIPILSTISAGQSETATGHSKANTEPTKQKSPPASQNPPSTEYFDPRECGELVGNAVGCIATYWIGDFDKEYCCSIFQQREKEGDLCNFCLKRVICATFASVILLRRFPSLLP</sequence>
<keyword evidence="2" id="KW-1185">Reference proteome</keyword>
<dbReference type="EMBL" id="CM046395">
    <property type="protein sequence ID" value="KAI8540728.1"/>
    <property type="molecule type" value="Genomic_DNA"/>
</dbReference>
<name>A0ACC0MK57_RHOML</name>
<reference evidence="1" key="1">
    <citation type="submission" date="2022-02" db="EMBL/GenBank/DDBJ databases">
        <title>Plant Genome Project.</title>
        <authorList>
            <person name="Zhang R.-G."/>
        </authorList>
    </citation>
    <scope>NUCLEOTIDE SEQUENCE</scope>
    <source>
        <strain evidence="1">AT1</strain>
    </source>
</reference>
<organism evidence="1 2">
    <name type="scientific">Rhododendron molle</name>
    <name type="common">Chinese azalea</name>
    <name type="synonym">Azalea mollis</name>
    <dbReference type="NCBI Taxonomy" id="49168"/>
    <lineage>
        <taxon>Eukaryota</taxon>
        <taxon>Viridiplantae</taxon>
        <taxon>Streptophyta</taxon>
        <taxon>Embryophyta</taxon>
        <taxon>Tracheophyta</taxon>
        <taxon>Spermatophyta</taxon>
        <taxon>Magnoliopsida</taxon>
        <taxon>eudicotyledons</taxon>
        <taxon>Gunneridae</taxon>
        <taxon>Pentapetalae</taxon>
        <taxon>asterids</taxon>
        <taxon>Ericales</taxon>
        <taxon>Ericaceae</taxon>
        <taxon>Ericoideae</taxon>
        <taxon>Rhodoreae</taxon>
        <taxon>Rhododendron</taxon>
    </lineage>
</organism>
<evidence type="ECO:0000313" key="1">
    <source>
        <dbReference type="EMBL" id="KAI8540728.1"/>
    </source>
</evidence>
<evidence type="ECO:0000313" key="2">
    <source>
        <dbReference type="Proteomes" id="UP001062846"/>
    </source>
</evidence>
<protein>
    <submittedName>
        <fullName evidence="1">Uncharacterized protein</fullName>
    </submittedName>
</protein>
<comment type="caution">
    <text evidence="1">The sequence shown here is derived from an EMBL/GenBank/DDBJ whole genome shotgun (WGS) entry which is preliminary data.</text>
</comment>
<proteinExistence type="predicted"/>